<dbReference type="Proteomes" id="UP000218899">
    <property type="component" value="Chromosome"/>
</dbReference>
<evidence type="ECO:0000313" key="2">
    <source>
        <dbReference type="EMBL" id="BAU47795.1"/>
    </source>
</evidence>
<dbReference type="AlphaFoldDB" id="A0A1B4V368"/>
<dbReference type="OrthoDB" id="6706344at2"/>
<dbReference type="RefSeq" id="WP_096460189.1">
    <property type="nucleotide sequence ID" value="NZ_AP014936.1"/>
</dbReference>
<keyword evidence="1" id="KW-0472">Membrane</keyword>
<gene>
    <name evidence="2" type="ORF">SVA_1220</name>
</gene>
<evidence type="ECO:0000313" key="3">
    <source>
        <dbReference type="Proteomes" id="UP000218899"/>
    </source>
</evidence>
<keyword evidence="1" id="KW-0812">Transmembrane</keyword>
<accession>A0A1B4V368</accession>
<feature type="transmembrane region" description="Helical" evidence="1">
    <location>
        <begin position="225"/>
        <end position="243"/>
    </location>
</feature>
<protein>
    <recommendedName>
        <fullName evidence="4">Lipoprotein</fullName>
    </recommendedName>
</protein>
<keyword evidence="1" id="KW-1133">Transmembrane helix</keyword>
<feature type="transmembrane region" description="Helical" evidence="1">
    <location>
        <begin position="183"/>
        <end position="200"/>
    </location>
</feature>
<reference evidence="2 3" key="1">
    <citation type="submission" date="2015-08" db="EMBL/GenBank/DDBJ databases">
        <title>Complete genome sequence of Sulfurifustis variabilis.</title>
        <authorList>
            <person name="Miura A."/>
            <person name="Kojima H."/>
            <person name="Fukui M."/>
        </authorList>
    </citation>
    <scope>NUCLEOTIDE SEQUENCE [LARGE SCALE GENOMIC DNA]</scope>
    <source>
        <strain evidence="3">skN76</strain>
    </source>
</reference>
<evidence type="ECO:0000256" key="1">
    <source>
        <dbReference type="SAM" id="Phobius"/>
    </source>
</evidence>
<sequence length="255" mass="28793">MRKPILLLLLPLLVSCSYEDMLQKLLPKEESAFAQSYLENVRAKRFDEVRKRLSTELLTPDVDSKLSEVAGYFPDGDLIEVKPIGSNVFTTPDTWRASLTYQYRFTNGWAVANVVLDREKEGLVVKGINVTRLQQSLEEFNAFTLKDKTALHYLFLSLVVIVPTFILYTLVLCIRTPMSKRKWPWIVFILFGVAGFHLDWTSGQTATHLLSAHLFGAAATAASPYAPWILTLSVPLGAIVFLVRRRSLAQQRTAT</sequence>
<dbReference type="EMBL" id="AP014936">
    <property type="protein sequence ID" value="BAU47795.1"/>
    <property type="molecule type" value="Genomic_DNA"/>
</dbReference>
<dbReference type="PROSITE" id="PS51257">
    <property type="entry name" value="PROKAR_LIPOPROTEIN"/>
    <property type="match status" value="1"/>
</dbReference>
<proteinExistence type="predicted"/>
<keyword evidence="3" id="KW-1185">Reference proteome</keyword>
<evidence type="ECO:0008006" key="4">
    <source>
        <dbReference type="Google" id="ProtNLM"/>
    </source>
</evidence>
<name>A0A1B4V368_9GAMM</name>
<organism evidence="2 3">
    <name type="scientific">Sulfurifustis variabilis</name>
    <dbReference type="NCBI Taxonomy" id="1675686"/>
    <lineage>
        <taxon>Bacteria</taxon>
        <taxon>Pseudomonadati</taxon>
        <taxon>Pseudomonadota</taxon>
        <taxon>Gammaproteobacteria</taxon>
        <taxon>Acidiferrobacterales</taxon>
        <taxon>Acidiferrobacteraceae</taxon>
        <taxon>Sulfurifustis</taxon>
    </lineage>
</organism>
<feature type="transmembrane region" description="Helical" evidence="1">
    <location>
        <begin position="150"/>
        <end position="171"/>
    </location>
</feature>
<dbReference type="KEGG" id="sva:SVA_1220"/>